<evidence type="ECO:0000256" key="3">
    <source>
        <dbReference type="ARBA" id="ARBA00023163"/>
    </source>
</evidence>
<evidence type="ECO:0000256" key="2">
    <source>
        <dbReference type="ARBA" id="ARBA00023125"/>
    </source>
</evidence>
<dbReference type="InterPro" id="IPR009057">
    <property type="entry name" value="Homeodomain-like_sf"/>
</dbReference>
<name>A0A7W7QT92_9ACTN</name>
<dbReference type="PANTHER" id="PTHR30055">
    <property type="entry name" value="HTH-TYPE TRANSCRIPTIONAL REGULATOR RUTR"/>
    <property type="match status" value="1"/>
</dbReference>
<dbReference type="Gene3D" id="1.10.10.60">
    <property type="entry name" value="Homeodomain-like"/>
    <property type="match status" value="1"/>
</dbReference>
<organism evidence="6 7">
    <name type="scientific">Streptosporangium saharense</name>
    <dbReference type="NCBI Taxonomy" id="1706840"/>
    <lineage>
        <taxon>Bacteria</taxon>
        <taxon>Bacillati</taxon>
        <taxon>Actinomycetota</taxon>
        <taxon>Actinomycetes</taxon>
        <taxon>Streptosporangiales</taxon>
        <taxon>Streptosporangiaceae</taxon>
        <taxon>Streptosporangium</taxon>
    </lineage>
</organism>
<dbReference type="SUPFAM" id="SSF46689">
    <property type="entry name" value="Homeodomain-like"/>
    <property type="match status" value="1"/>
</dbReference>
<reference evidence="6 7" key="1">
    <citation type="submission" date="2020-08" db="EMBL/GenBank/DDBJ databases">
        <title>Genomic Encyclopedia of Type Strains, Phase III (KMG-III): the genomes of soil and plant-associated and newly described type strains.</title>
        <authorList>
            <person name="Whitman W."/>
        </authorList>
    </citation>
    <scope>NUCLEOTIDE SEQUENCE [LARGE SCALE GENOMIC DNA]</scope>
    <source>
        <strain evidence="6 7">CECT 8840</strain>
    </source>
</reference>
<evidence type="ECO:0000256" key="1">
    <source>
        <dbReference type="ARBA" id="ARBA00023015"/>
    </source>
</evidence>
<dbReference type="InterPro" id="IPR050109">
    <property type="entry name" value="HTH-type_TetR-like_transc_reg"/>
</dbReference>
<dbReference type="Proteomes" id="UP000552644">
    <property type="component" value="Unassembled WGS sequence"/>
</dbReference>
<keyword evidence="7" id="KW-1185">Reference proteome</keyword>
<proteinExistence type="predicted"/>
<dbReference type="GO" id="GO:0000976">
    <property type="term" value="F:transcription cis-regulatory region binding"/>
    <property type="evidence" value="ECO:0007669"/>
    <property type="project" value="TreeGrafter"/>
</dbReference>
<dbReference type="InterPro" id="IPR001647">
    <property type="entry name" value="HTH_TetR"/>
</dbReference>
<dbReference type="Gene3D" id="1.10.357.10">
    <property type="entry name" value="Tetracycline Repressor, domain 2"/>
    <property type="match status" value="1"/>
</dbReference>
<dbReference type="RefSeq" id="WP_221461531.1">
    <property type="nucleotide sequence ID" value="NZ_JACHJP010000009.1"/>
</dbReference>
<keyword evidence="1" id="KW-0805">Transcription regulation</keyword>
<evidence type="ECO:0000313" key="6">
    <source>
        <dbReference type="EMBL" id="MBB4919357.1"/>
    </source>
</evidence>
<feature type="domain" description="HTH tetR-type" evidence="5">
    <location>
        <begin position="19"/>
        <end position="79"/>
    </location>
</feature>
<dbReference type="PROSITE" id="PS50977">
    <property type="entry name" value="HTH_TETR_2"/>
    <property type="match status" value="1"/>
</dbReference>
<dbReference type="AlphaFoldDB" id="A0A7W7QT92"/>
<accession>A0A7W7QT92</accession>
<dbReference type="Pfam" id="PF17754">
    <property type="entry name" value="TetR_C_14"/>
    <property type="match status" value="1"/>
</dbReference>
<dbReference type="GO" id="GO:0003700">
    <property type="term" value="F:DNA-binding transcription factor activity"/>
    <property type="evidence" value="ECO:0007669"/>
    <property type="project" value="TreeGrafter"/>
</dbReference>
<dbReference type="EMBL" id="JACHJP010000009">
    <property type="protein sequence ID" value="MBB4919357.1"/>
    <property type="molecule type" value="Genomic_DNA"/>
</dbReference>
<dbReference type="PRINTS" id="PR00455">
    <property type="entry name" value="HTHTETR"/>
</dbReference>
<evidence type="ECO:0000313" key="7">
    <source>
        <dbReference type="Proteomes" id="UP000552644"/>
    </source>
</evidence>
<dbReference type="InterPro" id="IPR041347">
    <property type="entry name" value="MftR_C"/>
</dbReference>
<comment type="caution">
    <text evidence="6">The sequence shown here is derived from an EMBL/GenBank/DDBJ whole genome shotgun (WGS) entry which is preliminary data.</text>
</comment>
<evidence type="ECO:0000256" key="4">
    <source>
        <dbReference type="PROSITE-ProRule" id="PRU00335"/>
    </source>
</evidence>
<dbReference type="Pfam" id="PF00440">
    <property type="entry name" value="TetR_N"/>
    <property type="match status" value="1"/>
</dbReference>
<sequence>MTTDISARGKLPLRERKKLRTRAALVDTALALFTERGFDGVTLDELCETVEVSKRTFFRNFAGKEQVVSAPLEAMWNGLRDDVEHLEFGHAPVFEVLRETLLATLTRMDDGDGAWAARVRLSRELAERTPSVAAHELQYCDRTSAAVEATLRRELGLDPGDPRPRLALDLLVASFHAALRAWTARPGTPAHTDLVADLRAVFAAVPEALTFGAHGPSGRQHHAARDAQDE</sequence>
<keyword evidence="2 4" id="KW-0238">DNA-binding</keyword>
<keyword evidence="3" id="KW-0804">Transcription</keyword>
<feature type="DNA-binding region" description="H-T-H motif" evidence="4">
    <location>
        <begin position="42"/>
        <end position="61"/>
    </location>
</feature>
<evidence type="ECO:0000259" key="5">
    <source>
        <dbReference type="PROSITE" id="PS50977"/>
    </source>
</evidence>
<dbReference type="PANTHER" id="PTHR30055:SF238">
    <property type="entry name" value="MYCOFACTOCIN BIOSYNTHESIS TRANSCRIPTIONAL REGULATOR MFTR-RELATED"/>
    <property type="match status" value="1"/>
</dbReference>
<gene>
    <name evidence="6" type="ORF">FHS44_006499</name>
</gene>
<protein>
    <submittedName>
        <fullName evidence="6">AcrR family transcriptional regulator</fullName>
    </submittedName>
</protein>